<feature type="domain" description="PAS" evidence="10">
    <location>
        <begin position="255"/>
        <end position="307"/>
    </location>
</feature>
<dbReference type="RefSeq" id="WP_038078836.1">
    <property type="nucleotide sequence ID" value="NZ_JHEG04000001.1"/>
</dbReference>
<evidence type="ECO:0000313" key="13">
    <source>
        <dbReference type="EMBL" id="KIE10240.1"/>
    </source>
</evidence>
<dbReference type="SUPFAM" id="SSF55874">
    <property type="entry name" value="ATPase domain of HSP90 chaperone/DNA topoisomerase II/histidine kinase"/>
    <property type="match status" value="1"/>
</dbReference>
<keyword evidence="4" id="KW-0808">Transferase</keyword>
<evidence type="ECO:0000259" key="11">
    <source>
        <dbReference type="PROSITE" id="PS50113"/>
    </source>
</evidence>
<dbReference type="Pfam" id="PF08448">
    <property type="entry name" value="PAS_4"/>
    <property type="match status" value="1"/>
</dbReference>
<keyword evidence="8" id="KW-0843">Virulence</keyword>
<dbReference type="InterPro" id="IPR001610">
    <property type="entry name" value="PAC"/>
</dbReference>
<dbReference type="InterPro" id="IPR000700">
    <property type="entry name" value="PAS-assoc_C"/>
</dbReference>
<dbReference type="InterPro" id="IPR013655">
    <property type="entry name" value="PAS_fold_3"/>
</dbReference>
<dbReference type="SUPFAM" id="SSF55785">
    <property type="entry name" value="PYP-like sensor domain (PAS domain)"/>
    <property type="match status" value="2"/>
</dbReference>
<dbReference type="EMBL" id="JHEG02000048">
    <property type="protein sequence ID" value="KIE10240.1"/>
    <property type="molecule type" value="Genomic_DNA"/>
</dbReference>
<feature type="domain" description="PAC" evidence="11">
    <location>
        <begin position="155"/>
        <end position="208"/>
    </location>
</feature>
<dbReference type="InterPro" id="IPR003594">
    <property type="entry name" value="HATPase_dom"/>
</dbReference>
<dbReference type="PROSITE" id="PS50113">
    <property type="entry name" value="PAC"/>
    <property type="match status" value="2"/>
</dbReference>
<keyword evidence="6" id="KW-0418">Kinase</keyword>
<organism evidence="13">
    <name type="scientific">Tolypothrix bouteillei VB521301</name>
    <dbReference type="NCBI Taxonomy" id="1479485"/>
    <lineage>
        <taxon>Bacteria</taxon>
        <taxon>Bacillati</taxon>
        <taxon>Cyanobacteriota</taxon>
        <taxon>Cyanophyceae</taxon>
        <taxon>Nostocales</taxon>
        <taxon>Tolypothrichaceae</taxon>
        <taxon>Tolypothrix</taxon>
    </lineage>
</organism>
<dbReference type="SMART" id="SM00086">
    <property type="entry name" value="PAC"/>
    <property type="match status" value="2"/>
</dbReference>
<dbReference type="SMART" id="SM00091">
    <property type="entry name" value="PAS"/>
    <property type="match status" value="2"/>
</dbReference>
<dbReference type="Pfam" id="PF08447">
    <property type="entry name" value="PAS_3"/>
    <property type="match status" value="1"/>
</dbReference>
<keyword evidence="9" id="KW-0175">Coiled coil</keyword>
<evidence type="ECO:0000256" key="7">
    <source>
        <dbReference type="ARBA" id="ARBA00022840"/>
    </source>
</evidence>
<dbReference type="InterPro" id="IPR013656">
    <property type="entry name" value="PAS_4"/>
</dbReference>
<evidence type="ECO:0000256" key="1">
    <source>
        <dbReference type="ARBA" id="ARBA00000085"/>
    </source>
</evidence>
<evidence type="ECO:0000256" key="5">
    <source>
        <dbReference type="ARBA" id="ARBA00022741"/>
    </source>
</evidence>
<evidence type="ECO:0000256" key="2">
    <source>
        <dbReference type="ARBA" id="ARBA00012438"/>
    </source>
</evidence>
<keyword evidence="7" id="KW-0067">ATP-binding</keyword>
<evidence type="ECO:0000256" key="8">
    <source>
        <dbReference type="ARBA" id="ARBA00023026"/>
    </source>
</evidence>
<feature type="coiled-coil region" evidence="9">
    <location>
        <begin position="199"/>
        <end position="251"/>
    </location>
</feature>
<dbReference type="OrthoDB" id="9758522at2"/>
<gene>
    <name evidence="13" type="ORF">DA73_0216715</name>
    <name evidence="12" type="ORF">DA73_0400012400</name>
</gene>
<feature type="domain" description="PAS" evidence="10">
    <location>
        <begin position="76"/>
        <end position="150"/>
    </location>
</feature>
<dbReference type="AlphaFoldDB" id="A0A0C1RDC4"/>
<dbReference type="STRING" id="1479485.DA73_0216715"/>
<dbReference type="InterPro" id="IPR000014">
    <property type="entry name" value="PAS"/>
</dbReference>
<dbReference type="Gene3D" id="3.30.565.10">
    <property type="entry name" value="Histidine kinase-like ATPase, C-terminal domain"/>
    <property type="match status" value="1"/>
</dbReference>
<keyword evidence="14" id="KW-1185">Reference proteome</keyword>
<protein>
    <recommendedName>
        <fullName evidence="2">histidine kinase</fullName>
        <ecNumber evidence="2">2.7.13.3</ecNumber>
    </recommendedName>
</protein>
<comment type="caution">
    <text evidence="13">The sequence shown here is derived from an EMBL/GenBank/DDBJ whole genome shotgun (WGS) entry which is preliminary data.</text>
</comment>
<evidence type="ECO:0000256" key="3">
    <source>
        <dbReference type="ARBA" id="ARBA00022553"/>
    </source>
</evidence>
<evidence type="ECO:0000259" key="10">
    <source>
        <dbReference type="PROSITE" id="PS50112"/>
    </source>
</evidence>
<dbReference type="EC" id="2.7.13.3" evidence="2"/>
<accession>A0A0C1RDC4</accession>
<dbReference type="EMBL" id="JHEG04000001">
    <property type="protein sequence ID" value="KAF3886183.1"/>
    <property type="molecule type" value="Genomic_DNA"/>
</dbReference>
<dbReference type="CDD" id="cd00130">
    <property type="entry name" value="PAS"/>
    <property type="match status" value="2"/>
</dbReference>
<dbReference type="GO" id="GO:0005524">
    <property type="term" value="F:ATP binding"/>
    <property type="evidence" value="ECO:0007669"/>
    <property type="project" value="UniProtKB-KW"/>
</dbReference>
<evidence type="ECO:0000256" key="6">
    <source>
        <dbReference type="ARBA" id="ARBA00022777"/>
    </source>
</evidence>
<evidence type="ECO:0000256" key="9">
    <source>
        <dbReference type="SAM" id="Coils"/>
    </source>
</evidence>
<dbReference type="PROSITE" id="PS50112">
    <property type="entry name" value="PAS"/>
    <property type="match status" value="2"/>
</dbReference>
<name>A0A0C1RDC4_9CYAN</name>
<feature type="coiled-coil region" evidence="9">
    <location>
        <begin position="52"/>
        <end position="79"/>
    </location>
</feature>
<dbReference type="InterPro" id="IPR011495">
    <property type="entry name" value="Sig_transdc_His_kin_sub2_dim/P"/>
</dbReference>
<reference evidence="13" key="1">
    <citation type="journal article" date="2015" name="Genome Announc.">
        <title>Draft Genome Sequence of Tolypothrix boutellei Strain VB521301.</title>
        <authorList>
            <person name="Chandrababunaidu M.M."/>
            <person name="Singh D."/>
            <person name="Sen D."/>
            <person name="Bhan S."/>
            <person name="Das S."/>
            <person name="Gupta A."/>
            <person name="Adhikary S.P."/>
            <person name="Tripathy S."/>
        </authorList>
    </citation>
    <scope>NUCLEOTIDE SEQUENCE</scope>
    <source>
        <strain evidence="13">VB521301</strain>
    </source>
</reference>
<dbReference type="PANTHER" id="PTHR41523:SF8">
    <property type="entry name" value="ETHYLENE RESPONSE SENSOR PROTEIN"/>
    <property type="match status" value="1"/>
</dbReference>
<sequence length="588" mass="67668">MTAKQLTQVMESFCNRLTTLELQVNKLPQTADQCVQISQAFTELHINYKKLINNFTSRYKQIEAERARIEADLLKKQRLLEQIAESTPAILYVYDLYERRNIYSNRQLTEILGYSPTVIQSKGTEFVQTLIHPDDKVIVAEIFHRLATAKDKEIIEAEYRMCHRNGEWRWLNIRNVVLNRDTNGSPSQVVGTATDITRLKQTEQELRQSQAKYRHLSEVLEQRVAERTAKLSQINEQLSREISDRKQAETRLVQTRNFLQSVLEHLPIAVFAKETKNFCFVLWNSACQSLMGYTAEEVLAKTDYDLFPKRQADFCIAQDREVVANCQVMEVPEELIWTKQRELKIIRNKKVAICNGEGNPEFVLGFIEDITEPKRAEEKLRASLQEKEVLLAEVHHRVKNNLYVISSLLELQMDKVSDLQAKAALEDSCNRISSMALVHENLYRTNNFSGIDFAEYVQQLARDLLDTYIFFGNRATLKFDTESVFLGLDQAIPCGLLLNELVTNAFKHSFSDGRCGNIYIHVKNLPDDWIELAVGNDGNSLPIDFDIQQNASMGLKLVMLLVEQLMGKVGIERGDVTWFKIQIFPSKC</sequence>
<evidence type="ECO:0000256" key="4">
    <source>
        <dbReference type="ARBA" id="ARBA00022679"/>
    </source>
</evidence>
<keyword evidence="5" id="KW-0547">Nucleotide-binding</keyword>
<evidence type="ECO:0000313" key="14">
    <source>
        <dbReference type="Proteomes" id="UP000029738"/>
    </source>
</evidence>
<proteinExistence type="predicted"/>
<dbReference type="Proteomes" id="UP000029738">
    <property type="component" value="Unassembled WGS sequence"/>
</dbReference>
<dbReference type="GO" id="GO:0004673">
    <property type="term" value="F:protein histidine kinase activity"/>
    <property type="evidence" value="ECO:0007669"/>
    <property type="project" value="UniProtKB-EC"/>
</dbReference>
<keyword evidence="3" id="KW-0597">Phosphoprotein</keyword>
<feature type="domain" description="PAC" evidence="11">
    <location>
        <begin position="329"/>
        <end position="382"/>
    </location>
</feature>
<dbReference type="PANTHER" id="PTHR41523">
    <property type="entry name" value="TWO-COMPONENT SYSTEM SENSOR PROTEIN"/>
    <property type="match status" value="1"/>
</dbReference>
<dbReference type="InterPro" id="IPR035965">
    <property type="entry name" value="PAS-like_dom_sf"/>
</dbReference>
<comment type="catalytic activity">
    <reaction evidence="1">
        <text>ATP + protein L-histidine = ADP + protein N-phospho-L-histidine.</text>
        <dbReference type="EC" id="2.7.13.3"/>
    </reaction>
</comment>
<dbReference type="Pfam" id="PF07568">
    <property type="entry name" value="HisKA_2"/>
    <property type="match status" value="1"/>
</dbReference>
<evidence type="ECO:0000313" key="12">
    <source>
        <dbReference type="EMBL" id="KAF3886183.1"/>
    </source>
</evidence>
<dbReference type="NCBIfam" id="TIGR00229">
    <property type="entry name" value="sensory_box"/>
    <property type="match status" value="2"/>
</dbReference>
<dbReference type="InterPro" id="IPR036890">
    <property type="entry name" value="HATPase_C_sf"/>
</dbReference>
<dbReference type="Gene3D" id="3.30.450.20">
    <property type="entry name" value="PAS domain"/>
    <property type="match status" value="2"/>
</dbReference>
<dbReference type="Pfam" id="PF02518">
    <property type="entry name" value="HATPase_c"/>
    <property type="match status" value="1"/>
</dbReference>
<reference evidence="12" key="2">
    <citation type="submission" date="2019-11" db="EMBL/GenBank/DDBJ databases">
        <title>Improved Assembly of Tolypothrix boutellei genome.</title>
        <authorList>
            <person name="Sarangi A.N."/>
            <person name="Mukherjee M."/>
            <person name="Ghosh S."/>
            <person name="Singh D."/>
            <person name="Das A."/>
            <person name="Kant S."/>
            <person name="Prusty A."/>
            <person name="Tripathy S."/>
        </authorList>
    </citation>
    <scope>NUCLEOTIDE SEQUENCE</scope>
    <source>
        <strain evidence="12">VB521301</strain>
    </source>
</reference>